<dbReference type="AlphaFoldDB" id="A0A699Z971"/>
<dbReference type="EMBL" id="BLLF01000880">
    <property type="protein sequence ID" value="GFH15658.1"/>
    <property type="molecule type" value="Genomic_DNA"/>
</dbReference>
<proteinExistence type="predicted"/>
<name>A0A699Z971_HAELA</name>
<comment type="caution">
    <text evidence="2">The sequence shown here is derived from an EMBL/GenBank/DDBJ whole genome shotgun (WGS) entry which is preliminary data.</text>
</comment>
<feature type="compositionally biased region" description="Polar residues" evidence="1">
    <location>
        <begin position="164"/>
        <end position="173"/>
    </location>
</feature>
<protein>
    <submittedName>
        <fullName evidence="2">Uncharacterized protein</fullName>
    </submittedName>
</protein>
<evidence type="ECO:0000256" key="1">
    <source>
        <dbReference type="SAM" id="MobiDB-lite"/>
    </source>
</evidence>
<reference evidence="2 3" key="1">
    <citation type="submission" date="2020-02" db="EMBL/GenBank/DDBJ databases">
        <title>Draft genome sequence of Haematococcus lacustris strain NIES-144.</title>
        <authorList>
            <person name="Morimoto D."/>
            <person name="Nakagawa S."/>
            <person name="Yoshida T."/>
            <person name="Sawayama S."/>
        </authorList>
    </citation>
    <scope>NUCLEOTIDE SEQUENCE [LARGE SCALE GENOMIC DNA]</scope>
    <source>
        <strain evidence="2 3">NIES-144</strain>
    </source>
</reference>
<sequence length="197" mass="20728">MHRRLQKAARNPRTGLVHCLFPGCAFIGNNIPTVHNHWDRRHTPTTEEDISIVVGAPKPQGSASTSLHVEAAASRKIGEVPASESSPSISAAEFEGHAVPCGLWANSPDAPVLPCADEGDISSDDSSSSNSGGDAGSSHTMGIYSRQSRAKAPRPQTKAFYSANFHTPVSPHSTMPLDHWGATEGDATAIGLDEQGL</sequence>
<accession>A0A699Z971</accession>
<feature type="region of interest" description="Disordered" evidence="1">
    <location>
        <begin position="114"/>
        <end position="197"/>
    </location>
</feature>
<dbReference type="Proteomes" id="UP000485058">
    <property type="component" value="Unassembled WGS sequence"/>
</dbReference>
<organism evidence="2 3">
    <name type="scientific">Haematococcus lacustris</name>
    <name type="common">Green alga</name>
    <name type="synonym">Haematococcus pluvialis</name>
    <dbReference type="NCBI Taxonomy" id="44745"/>
    <lineage>
        <taxon>Eukaryota</taxon>
        <taxon>Viridiplantae</taxon>
        <taxon>Chlorophyta</taxon>
        <taxon>core chlorophytes</taxon>
        <taxon>Chlorophyceae</taxon>
        <taxon>CS clade</taxon>
        <taxon>Chlamydomonadales</taxon>
        <taxon>Haematococcaceae</taxon>
        <taxon>Haematococcus</taxon>
    </lineage>
</organism>
<evidence type="ECO:0000313" key="2">
    <source>
        <dbReference type="EMBL" id="GFH15658.1"/>
    </source>
</evidence>
<evidence type="ECO:0000313" key="3">
    <source>
        <dbReference type="Proteomes" id="UP000485058"/>
    </source>
</evidence>
<keyword evidence="3" id="KW-1185">Reference proteome</keyword>
<gene>
    <name evidence="2" type="ORF">HaLaN_11926</name>
</gene>
<feature type="compositionally biased region" description="Low complexity" evidence="1">
    <location>
        <begin position="124"/>
        <end position="138"/>
    </location>
</feature>